<dbReference type="AlphaFoldDB" id="A0A6J4UPS4"/>
<proteinExistence type="predicted"/>
<feature type="region of interest" description="Disordered" evidence="1">
    <location>
        <begin position="1"/>
        <end position="40"/>
    </location>
</feature>
<gene>
    <name evidence="2" type="ORF">AVDCRST_MAG59-2194</name>
</gene>
<evidence type="ECO:0000256" key="1">
    <source>
        <dbReference type="SAM" id="MobiDB-lite"/>
    </source>
</evidence>
<evidence type="ECO:0000313" key="2">
    <source>
        <dbReference type="EMBL" id="CAA9556368.1"/>
    </source>
</evidence>
<feature type="compositionally biased region" description="Basic residues" evidence="1">
    <location>
        <begin position="28"/>
        <end position="40"/>
    </location>
</feature>
<dbReference type="EMBL" id="CADCWF010000139">
    <property type="protein sequence ID" value="CAA9556368.1"/>
    <property type="molecule type" value="Genomic_DNA"/>
</dbReference>
<accession>A0A6J4UPS4</accession>
<sequence>MNAKMRGMEFSRQTPSPDPTLAETGHPNHTKIRHRLPLGG</sequence>
<reference evidence="2" key="1">
    <citation type="submission" date="2020-02" db="EMBL/GenBank/DDBJ databases">
        <authorList>
            <person name="Meier V. D."/>
        </authorList>
    </citation>
    <scope>NUCLEOTIDE SEQUENCE</scope>
    <source>
        <strain evidence="2">AVDCRST_MAG59</strain>
    </source>
</reference>
<name>A0A6J4UPS4_9BACT</name>
<organism evidence="2">
    <name type="scientific">uncultured Thermomicrobiales bacterium</name>
    <dbReference type="NCBI Taxonomy" id="1645740"/>
    <lineage>
        <taxon>Bacteria</taxon>
        <taxon>Pseudomonadati</taxon>
        <taxon>Thermomicrobiota</taxon>
        <taxon>Thermomicrobia</taxon>
        <taxon>Thermomicrobiales</taxon>
        <taxon>environmental samples</taxon>
    </lineage>
</organism>
<protein>
    <submittedName>
        <fullName evidence="2">Uncharacterized protein</fullName>
    </submittedName>
</protein>